<gene>
    <name evidence="7" type="ORF">HDF10_003459</name>
</gene>
<organism evidence="7 8">
    <name type="scientific">Tunturiibacter lichenicola</name>
    <dbReference type="NCBI Taxonomy" id="2051959"/>
    <lineage>
        <taxon>Bacteria</taxon>
        <taxon>Pseudomonadati</taxon>
        <taxon>Acidobacteriota</taxon>
        <taxon>Terriglobia</taxon>
        <taxon>Terriglobales</taxon>
        <taxon>Acidobacteriaceae</taxon>
        <taxon>Tunturiibacter</taxon>
    </lineage>
</organism>
<evidence type="ECO:0000256" key="4">
    <source>
        <dbReference type="ARBA" id="ARBA00023136"/>
    </source>
</evidence>
<keyword evidence="4 5" id="KW-0472">Membrane</keyword>
<feature type="transmembrane region" description="Helical" evidence="5">
    <location>
        <begin position="395"/>
        <end position="414"/>
    </location>
</feature>
<evidence type="ECO:0000256" key="1">
    <source>
        <dbReference type="ARBA" id="ARBA00004141"/>
    </source>
</evidence>
<comment type="subcellular location">
    <subcellularLocation>
        <location evidence="1">Membrane</location>
        <topology evidence="1">Multi-pass membrane protein</topology>
    </subcellularLocation>
</comment>
<sequence>MMPTELHHDGQTVTLKRSLRYRDLILYGIILIQPTAPMPVFGVIYQESRGHVVMAILFALIAMLFTAYSYGRMARAYPKGGSAFTYVGEELHPALGYMTGWCMAMDYILNPLICTIWSSKAAINFIPEVPYILWVLFFAGLFTILNLRGVETSARINSAVAAGLGVVIILFVVAAVRYIFHLHTSSVAFYTNPVYDRSTFSAHAVFRGTSIAVLTYIGFDGISTLSDEAHDPGRTIPRAIILTCLITGVLASIEVYLAQLVWPRGVAFPDLDTAYVAIAQRAGGPFLFALMNGALLIATIGSGMASQLGAARLLFAMGQDGALPRRFFGALNPVRRIPQNNVLLIGAIVLVGALAMSYQLGTELLNYGALLAFMGVNVASAVLAYRAYRADGTNPLFPIVLSLSGFVVCFFLWLNLGATARWAGTVWATLGVALWLLRRQQMTGGTQLRTRS</sequence>
<feature type="transmembrane region" description="Helical" evidence="5">
    <location>
        <begin position="24"/>
        <end position="45"/>
    </location>
</feature>
<dbReference type="Proteomes" id="UP000569092">
    <property type="component" value="Unassembled WGS sequence"/>
</dbReference>
<reference evidence="7 8" key="1">
    <citation type="submission" date="2020-08" db="EMBL/GenBank/DDBJ databases">
        <title>Genomic Encyclopedia of Type Strains, Phase IV (KMG-V): Genome sequencing to study the core and pangenomes of soil and plant-associated prokaryotes.</title>
        <authorList>
            <person name="Whitman W."/>
        </authorList>
    </citation>
    <scope>NUCLEOTIDE SEQUENCE [LARGE SCALE GENOMIC DNA]</scope>
    <source>
        <strain evidence="7 8">M8US30</strain>
    </source>
</reference>
<dbReference type="GO" id="GO:0016020">
    <property type="term" value="C:membrane"/>
    <property type="evidence" value="ECO:0007669"/>
    <property type="project" value="UniProtKB-SubCell"/>
</dbReference>
<feature type="transmembrane region" description="Helical" evidence="5">
    <location>
        <begin position="420"/>
        <end position="437"/>
    </location>
</feature>
<feature type="transmembrane region" description="Helical" evidence="5">
    <location>
        <begin position="91"/>
        <end position="109"/>
    </location>
</feature>
<evidence type="ECO:0000313" key="7">
    <source>
        <dbReference type="EMBL" id="MBB5345465.1"/>
    </source>
</evidence>
<evidence type="ECO:0000256" key="5">
    <source>
        <dbReference type="SAM" id="Phobius"/>
    </source>
</evidence>
<feature type="transmembrane region" description="Helical" evidence="5">
    <location>
        <begin position="200"/>
        <end position="219"/>
    </location>
</feature>
<feature type="transmembrane region" description="Helical" evidence="5">
    <location>
        <begin position="282"/>
        <end position="305"/>
    </location>
</feature>
<feature type="transmembrane region" description="Helical" evidence="5">
    <location>
        <begin position="129"/>
        <end position="147"/>
    </location>
</feature>
<dbReference type="EMBL" id="JACHDZ010000006">
    <property type="protein sequence ID" value="MBB5345465.1"/>
    <property type="molecule type" value="Genomic_DNA"/>
</dbReference>
<dbReference type="Pfam" id="PF00324">
    <property type="entry name" value="AA_permease"/>
    <property type="match status" value="1"/>
</dbReference>
<dbReference type="InterPro" id="IPR050367">
    <property type="entry name" value="APC_superfamily"/>
</dbReference>
<evidence type="ECO:0000256" key="3">
    <source>
        <dbReference type="ARBA" id="ARBA00022989"/>
    </source>
</evidence>
<dbReference type="Gene3D" id="1.20.1740.10">
    <property type="entry name" value="Amino acid/polyamine transporter I"/>
    <property type="match status" value="1"/>
</dbReference>
<keyword evidence="2 5" id="KW-0812">Transmembrane</keyword>
<feature type="transmembrane region" description="Helical" evidence="5">
    <location>
        <begin position="367"/>
        <end position="388"/>
    </location>
</feature>
<evidence type="ECO:0000259" key="6">
    <source>
        <dbReference type="Pfam" id="PF00324"/>
    </source>
</evidence>
<keyword evidence="3 5" id="KW-1133">Transmembrane helix</keyword>
<evidence type="ECO:0000256" key="2">
    <source>
        <dbReference type="ARBA" id="ARBA00022692"/>
    </source>
</evidence>
<dbReference type="PIRSF" id="PIRSF006060">
    <property type="entry name" value="AA_transporter"/>
    <property type="match status" value="1"/>
</dbReference>
<feature type="transmembrane region" description="Helical" evidence="5">
    <location>
        <begin position="239"/>
        <end position="262"/>
    </location>
</feature>
<dbReference type="PANTHER" id="PTHR42770">
    <property type="entry name" value="AMINO ACID TRANSPORTER-RELATED"/>
    <property type="match status" value="1"/>
</dbReference>
<feature type="domain" description="Amino acid permease/ SLC12A" evidence="6">
    <location>
        <begin position="50"/>
        <end position="381"/>
    </location>
</feature>
<name>A0A7W8JA22_9BACT</name>
<feature type="transmembrane region" description="Helical" evidence="5">
    <location>
        <begin position="51"/>
        <end position="70"/>
    </location>
</feature>
<dbReference type="InterPro" id="IPR004841">
    <property type="entry name" value="AA-permease/SLC12A_dom"/>
</dbReference>
<dbReference type="PANTHER" id="PTHR42770:SF8">
    <property type="entry name" value="PUTRESCINE IMPORTER PUUP"/>
    <property type="match status" value="1"/>
</dbReference>
<proteinExistence type="predicted"/>
<feature type="transmembrane region" description="Helical" evidence="5">
    <location>
        <begin position="159"/>
        <end position="180"/>
    </location>
</feature>
<evidence type="ECO:0000313" key="8">
    <source>
        <dbReference type="Proteomes" id="UP000569092"/>
    </source>
</evidence>
<protein>
    <submittedName>
        <fullName evidence="7">Amino acid transporter</fullName>
    </submittedName>
</protein>
<accession>A0A7W8JA22</accession>
<feature type="transmembrane region" description="Helical" evidence="5">
    <location>
        <begin position="342"/>
        <end position="361"/>
    </location>
</feature>
<comment type="caution">
    <text evidence="7">The sequence shown here is derived from an EMBL/GenBank/DDBJ whole genome shotgun (WGS) entry which is preliminary data.</text>
</comment>
<dbReference type="AlphaFoldDB" id="A0A7W8JA22"/>
<dbReference type="GO" id="GO:0055085">
    <property type="term" value="P:transmembrane transport"/>
    <property type="evidence" value="ECO:0007669"/>
    <property type="project" value="InterPro"/>
</dbReference>